<evidence type="ECO:0000313" key="3">
    <source>
        <dbReference type="Proteomes" id="UP000584374"/>
    </source>
</evidence>
<name>A0A840QAX1_9PSEU</name>
<dbReference type="RefSeq" id="WP_184728122.1">
    <property type="nucleotide sequence ID" value="NZ_JACHIW010000001.1"/>
</dbReference>
<protein>
    <recommendedName>
        <fullName evidence="4">Guanylate cyclase domain-containing protein</fullName>
    </recommendedName>
</protein>
<evidence type="ECO:0000313" key="2">
    <source>
        <dbReference type="EMBL" id="MBB5157097.1"/>
    </source>
</evidence>
<evidence type="ECO:0008006" key="4">
    <source>
        <dbReference type="Google" id="ProtNLM"/>
    </source>
</evidence>
<feature type="region of interest" description="Disordered" evidence="1">
    <location>
        <begin position="196"/>
        <end position="237"/>
    </location>
</feature>
<evidence type="ECO:0000256" key="1">
    <source>
        <dbReference type="SAM" id="MobiDB-lite"/>
    </source>
</evidence>
<dbReference type="EMBL" id="JACHIW010000001">
    <property type="protein sequence ID" value="MBB5157097.1"/>
    <property type="molecule type" value="Genomic_DNA"/>
</dbReference>
<reference evidence="2 3" key="1">
    <citation type="submission" date="2020-08" db="EMBL/GenBank/DDBJ databases">
        <title>Sequencing the genomes of 1000 actinobacteria strains.</title>
        <authorList>
            <person name="Klenk H.-P."/>
        </authorList>
    </citation>
    <scope>NUCLEOTIDE SEQUENCE [LARGE SCALE GENOMIC DNA]</scope>
    <source>
        <strain evidence="2 3">DSM 45584</strain>
    </source>
</reference>
<comment type="caution">
    <text evidence="2">The sequence shown here is derived from an EMBL/GenBank/DDBJ whole genome shotgun (WGS) entry which is preliminary data.</text>
</comment>
<proteinExistence type="predicted"/>
<gene>
    <name evidence="2" type="ORF">BJ970_004631</name>
</gene>
<dbReference type="AlphaFoldDB" id="A0A840QAX1"/>
<organism evidence="2 3">
    <name type="scientific">Saccharopolyspora phatthalungensis</name>
    <dbReference type="NCBI Taxonomy" id="664693"/>
    <lineage>
        <taxon>Bacteria</taxon>
        <taxon>Bacillati</taxon>
        <taxon>Actinomycetota</taxon>
        <taxon>Actinomycetes</taxon>
        <taxon>Pseudonocardiales</taxon>
        <taxon>Pseudonocardiaceae</taxon>
        <taxon>Saccharopolyspora</taxon>
    </lineage>
</organism>
<sequence length="278" mass="29936">MPEHSALLAVDMIGSGSSRPEHLSSIPELVGDLTQAALRAVGLSSATAQDDQFTGDGFLRAYPSRLLPTLVDMVSVLDELLAAHNRSAKPEIRLRVAVHLGPLPADRGFYRPNIDVSRLLGAAAFKQVVHHCRKHITADTFTTALILSDSAYKTVFEGDYTRVITRNEFAPLLITNNEFNEHSWVRVTGVHPTQISSIPLKDEPAPVPPEESTATLGNAPGERSISNGGPVRGNQVTGDGNTFYTTPNLNVSNYVGGTNTGVQTGTFNGNLNQGEERR</sequence>
<dbReference type="Proteomes" id="UP000584374">
    <property type="component" value="Unassembled WGS sequence"/>
</dbReference>
<accession>A0A840QAX1</accession>
<keyword evidence="3" id="KW-1185">Reference proteome</keyword>